<evidence type="ECO:0000259" key="1">
    <source>
        <dbReference type="Pfam" id="PF00534"/>
    </source>
</evidence>
<keyword evidence="4" id="KW-1185">Reference proteome</keyword>
<dbReference type="InterPro" id="IPR028098">
    <property type="entry name" value="Glyco_trans_4-like_N"/>
</dbReference>
<evidence type="ECO:0000259" key="2">
    <source>
        <dbReference type="Pfam" id="PF13439"/>
    </source>
</evidence>
<dbReference type="PANTHER" id="PTHR45947:SF3">
    <property type="entry name" value="SULFOQUINOVOSYL TRANSFERASE SQD2"/>
    <property type="match status" value="1"/>
</dbReference>
<dbReference type="InterPro" id="IPR050194">
    <property type="entry name" value="Glycosyltransferase_grp1"/>
</dbReference>
<dbReference type="Pfam" id="PF00534">
    <property type="entry name" value="Glycos_transf_1"/>
    <property type="match status" value="1"/>
</dbReference>
<evidence type="ECO:0000313" key="4">
    <source>
        <dbReference type="Proteomes" id="UP000593932"/>
    </source>
</evidence>
<dbReference type="PANTHER" id="PTHR45947">
    <property type="entry name" value="SULFOQUINOVOSYL TRANSFERASE SQD2"/>
    <property type="match status" value="1"/>
</dbReference>
<reference evidence="3 4" key="1">
    <citation type="submission" date="2020-10" db="EMBL/GenBank/DDBJ databases">
        <title>complete genome sequencing of Lysobacter sp. H23M41.</title>
        <authorList>
            <person name="Bae J.-W."/>
            <person name="Lee S.-Y."/>
        </authorList>
    </citation>
    <scope>NUCLEOTIDE SEQUENCE [LARGE SCALE GENOMIC DNA]</scope>
    <source>
        <strain evidence="3 4">H23M41</strain>
    </source>
</reference>
<dbReference type="Proteomes" id="UP000593932">
    <property type="component" value="Chromosome"/>
</dbReference>
<protein>
    <submittedName>
        <fullName evidence="3">Glycosyltransferase</fullName>
    </submittedName>
</protein>
<accession>A0A7S6UJ61</accession>
<dbReference type="Gene3D" id="3.40.50.2000">
    <property type="entry name" value="Glycogen Phosphorylase B"/>
    <property type="match status" value="2"/>
</dbReference>
<organism evidence="3 4">
    <name type="scientific">Novilysobacter avium</name>
    <dbReference type="NCBI Taxonomy" id="2781023"/>
    <lineage>
        <taxon>Bacteria</taxon>
        <taxon>Pseudomonadati</taxon>
        <taxon>Pseudomonadota</taxon>
        <taxon>Gammaproteobacteria</taxon>
        <taxon>Lysobacterales</taxon>
        <taxon>Lysobacteraceae</taxon>
        <taxon>Novilysobacter</taxon>
    </lineage>
</organism>
<gene>
    <name evidence="3" type="ORF">INQ42_08365</name>
</gene>
<proteinExistence type="predicted"/>
<name>A0A7S6UJ61_9GAMM</name>
<dbReference type="EMBL" id="CP063657">
    <property type="protein sequence ID" value="QOW21291.1"/>
    <property type="molecule type" value="Genomic_DNA"/>
</dbReference>
<evidence type="ECO:0000313" key="3">
    <source>
        <dbReference type="EMBL" id="QOW21291.1"/>
    </source>
</evidence>
<dbReference type="RefSeq" id="WP_194033874.1">
    <property type="nucleotide sequence ID" value="NZ_CP063657.1"/>
</dbReference>
<feature type="domain" description="Glycosyltransferase subfamily 4-like N-terminal" evidence="2">
    <location>
        <begin position="33"/>
        <end position="191"/>
    </location>
</feature>
<feature type="domain" description="Glycosyl transferase family 1" evidence="1">
    <location>
        <begin position="205"/>
        <end position="367"/>
    </location>
</feature>
<dbReference type="InterPro" id="IPR001296">
    <property type="entry name" value="Glyco_trans_1"/>
</dbReference>
<dbReference type="SUPFAM" id="SSF53756">
    <property type="entry name" value="UDP-Glycosyltransferase/glycogen phosphorylase"/>
    <property type="match status" value="1"/>
</dbReference>
<dbReference type="Pfam" id="PF13439">
    <property type="entry name" value="Glyco_transf_4"/>
    <property type="match status" value="1"/>
</dbReference>
<sequence>MNSDACRTAEDVRDVASPWKSGIVHVVDCLETGGLERVVTDLAIEQARCGHRVAVFSITGSGSFAAELEAAGVAVVVGGKRRSFDTGVMRTLRRAVIDRDAGIVHAHNFVPNYYAALALAWPSGRRRVLVNTCHNMGSRLSNTRLRWLYRLSLARTTRVAMVGAQVQEHLVGSGLVGADRAEVVLNGIPIRRFEGGAEARLAARATLGLAPEAMLIGSVGRLVALKHQRVLLELMPALAAACPSVELVLLGDGPLRAELEALADSLSIRGRVHFLGARDDVARLLPALDVFALPSLTEGLSIALLEACAAGLPIVATAVGGNPEIVTDGCTGVLVPPDDREATRNALEALLKDAALRARMGSAAREWVRANASIEAMRRSHDRFYAAAGA</sequence>